<evidence type="ECO:0000313" key="13">
    <source>
        <dbReference type="Proteomes" id="UP000230750"/>
    </source>
</evidence>
<dbReference type="GO" id="GO:0005789">
    <property type="term" value="C:endoplasmic reticulum membrane"/>
    <property type="evidence" value="ECO:0007669"/>
    <property type="project" value="UniProtKB-SubCell"/>
</dbReference>
<dbReference type="GO" id="GO:0019432">
    <property type="term" value="P:triglyceride biosynthetic process"/>
    <property type="evidence" value="ECO:0007669"/>
    <property type="project" value="TreeGrafter"/>
</dbReference>
<evidence type="ECO:0000256" key="10">
    <source>
        <dbReference type="ARBA" id="ARBA00023315"/>
    </source>
</evidence>
<evidence type="ECO:0000256" key="9">
    <source>
        <dbReference type="ARBA" id="ARBA00023136"/>
    </source>
</evidence>
<dbReference type="CDD" id="cd07987">
    <property type="entry name" value="LPLAT_MGAT-like"/>
    <property type="match status" value="1"/>
</dbReference>
<dbReference type="InterPro" id="IPR007130">
    <property type="entry name" value="DAGAT"/>
</dbReference>
<evidence type="ECO:0000256" key="8">
    <source>
        <dbReference type="ARBA" id="ARBA00023098"/>
    </source>
</evidence>
<dbReference type="Pfam" id="PF03982">
    <property type="entry name" value="DAGAT"/>
    <property type="match status" value="1"/>
</dbReference>
<evidence type="ECO:0000256" key="1">
    <source>
        <dbReference type="ARBA" id="ARBA00004477"/>
    </source>
</evidence>
<keyword evidence="6 11" id="KW-0256">Endoplasmic reticulum</keyword>
<keyword evidence="5 11" id="KW-0812">Transmembrane</keyword>
<keyword evidence="7 11" id="KW-1133">Transmembrane helix</keyword>
<comment type="caution">
    <text evidence="11">Lacks conserved residue(s) required for the propagation of feature annotation.</text>
</comment>
<dbReference type="Proteomes" id="UP000230750">
    <property type="component" value="Unassembled WGS sequence"/>
</dbReference>
<feature type="transmembrane region" description="Helical" evidence="11">
    <location>
        <begin position="55"/>
        <end position="88"/>
    </location>
</feature>
<keyword evidence="8" id="KW-0443">Lipid metabolism</keyword>
<comment type="caution">
    <text evidence="12">The sequence shown here is derived from an EMBL/GenBank/DDBJ whole genome shotgun (WGS) entry which is preliminary data.</text>
</comment>
<evidence type="ECO:0000313" key="12">
    <source>
        <dbReference type="EMBL" id="PIK45024.1"/>
    </source>
</evidence>
<keyword evidence="3" id="KW-0444">Lipid biosynthesis</keyword>
<evidence type="ECO:0000256" key="3">
    <source>
        <dbReference type="ARBA" id="ARBA00022516"/>
    </source>
</evidence>
<name>A0A2G8KAJ4_STIJA</name>
<gene>
    <name evidence="12" type="ORF">BSL78_18116</name>
</gene>
<sequence length="364" mass="41594">MLFSLAVAEFTLILAGNLHDETKMSRTDGGDIFNIKFAPLNIPRKRLCKLWSYTFWFIFLLSAIICILICLALLLTGHYFIFLALVTWTYIDRATPISGGRRSAWVRNWALFKNMVDYFPYKLIKTVDIDPKHCYIFGFHPHGIMGMGLFAHFASEGSNFSQIFPGITPYPLTLHGWFYIPIIRDYLMLSGLCSVQKESMDWILSRPGNVAIVAVGGARESLDAKPGENKVILNPRKGFIKRAIINGAHLVPMYSFGEIEMYDQIDNTKYRWLRKLQEKLTKIVGVAPPLFHGRGLFNYNFGLMPHRVPINTVVGKPIPVEKSSNPSKEEIVNLHQQYVQALIQLFEDNKSKYGLKKEDKLQIL</sequence>
<keyword evidence="10 12" id="KW-0012">Acyltransferase</keyword>
<accession>A0A2G8KAJ4</accession>
<evidence type="ECO:0000256" key="2">
    <source>
        <dbReference type="ARBA" id="ARBA00005420"/>
    </source>
</evidence>
<keyword evidence="9 11" id="KW-0472">Membrane</keyword>
<organism evidence="12 13">
    <name type="scientific">Stichopus japonicus</name>
    <name type="common">Sea cucumber</name>
    <dbReference type="NCBI Taxonomy" id="307972"/>
    <lineage>
        <taxon>Eukaryota</taxon>
        <taxon>Metazoa</taxon>
        <taxon>Echinodermata</taxon>
        <taxon>Eleutherozoa</taxon>
        <taxon>Echinozoa</taxon>
        <taxon>Holothuroidea</taxon>
        <taxon>Aspidochirotacea</taxon>
        <taxon>Aspidochirotida</taxon>
        <taxon>Stichopodidae</taxon>
        <taxon>Apostichopus</taxon>
    </lineage>
</organism>
<comment type="similarity">
    <text evidence="2 11">Belongs to the diacylglycerol acyltransferase family.</text>
</comment>
<comment type="subcellular location">
    <subcellularLocation>
        <location evidence="1 11">Endoplasmic reticulum membrane</location>
        <topology evidence="1 11">Multi-pass membrane protein</topology>
    </subcellularLocation>
</comment>
<reference evidence="12 13" key="1">
    <citation type="journal article" date="2017" name="PLoS Biol.">
        <title>The sea cucumber genome provides insights into morphological evolution and visceral regeneration.</title>
        <authorList>
            <person name="Zhang X."/>
            <person name="Sun L."/>
            <person name="Yuan J."/>
            <person name="Sun Y."/>
            <person name="Gao Y."/>
            <person name="Zhang L."/>
            <person name="Li S."/>
            <person name="Dai H."/>
            <person name="Hamel J.F."/>
            <person name="Liu C."/>
            <person name="Yu Y."/>
            <person name="Liu S."/>
            <person name="Lin W."/>
            <person name="Guo K."/>
            <person name="Jin S."/>
            <person name="Xu P."/>
            <person name="Storey K.B."/>
            <person name="Huan P."/>
            <person name="Zhang T."/>
            <person name="Zhou Y."/>
            <person name="Zhang J."/>
            <person name="Lin C."/>
            <person name="Li X."/>
            <person name="Xing L."/>
            <person name="Huo D."/>
            <person name="Sun M."/>
            <person name="Wang L."/>
            <person name="Mercier A."/>
            <person name="Li F."/>
            <person name="Yang H."/>
            <person name="Xiang J."/>
        </authorList>
    </citation>
    <scope>NUCLEOTIDE SEQUENCE [LARGE SCALE GENOMIC DNA]</scope>
    <source>
        <strain evidence="12">Shaxun</strain>
        <tissue evidence="12">Muscle</tissue>
    </source>
</reference>
<evidence type="ECO:0000256" key="6">
    <source>
        <dbReference type="ARBA" id="ARBA00022824"/>
    </source>
</evidence>
<dbReference type="EC" id="2.3.1.-" evidence="11"/>
<dbReference type="STRING" id="307972.A0A2G8KAJ4"/>
<evidence type="ECO:0000256" key="7">
    <source>
        <dbReference type="ARBA" id="ARBA00022989"/>
    </source>
</evidence>
<proteinExistence type="inferred from homology"/>
<dbReference type="PANTHER" id="PTHR12317">
    <property type="entry name" value="DIACYLGLYCEROL O-ACYLTRANSFERASE"/>
    <property type="match status" value="1"/>
</dbReference>
<evidence type="ECO:0000256" key="11">
    <source>
        <dbReference type="RuleBase" id="RU367023"/>
    </source>
</evidence>
<dbReference type="PANTHER" id="PTHR12317:SF79">
    <property type="entry name" value="ACYLTRANSFERASE"/>
    <property type="match status" value="1"/>
</dbReference>
<keyword evidence="13" id="KW-1185">Reference proteome</keyword>
<evidence type="ECO:0000256" key="5">
    <source>
        <dbReference type="ARBA" id="ARBA00022692"/>
    </source>
</evidence>
<evidence type="ECO:0000256" key="4">
    <source>
        <dbReference type="ARBA" id="ARBA00022679"/>
    </source>
</evidence>
<protein>
    <recommendedName>
        <fullName evidence="11">Acyltransferase</fullName>
        <ecNumber evidence="11">2.3.1.-</ecNumber>
    </recommendedName>
</protein>
<keyword evidence="4 11" id="KW-0808">Transferase</keyword>
<dbReference type="OrthoDB" id="264532at2759"/>
<dbReference type="GO" id="GO:0004144">
    <property type="term" value="F:diacylglycerol O-acyltransferase activity"/>
    <property type="evidence" value="ECO:0007669"/>
    <property type="project" value="TreeGrafter"/>
</dbReference>
<dbReference type="EMBL" id="MRZV01000739">
    <property type="protein sequence ID" value="PIK45024.1"/>
    <property type="molecule type" value="Genomic_DNA"/>
</dbReference>
<dbReference type="AlphaFoldDB" id="A0A2G8KAJ4"/>